<dbReference type="EMBL" id="CAJNOU010000223">
    <property type="protein sequence ID" value="CAF0922332.1"/>
    <property type="molecule type" value="Genomic_DNA"/>
</dbReference>
<evidence type="ECO:0000313" key="11">
    <source>
        <dbReference type="EMBL" id="CAF3782126.1"/>
    </source>
</evidence>
<dbReference type="Gene3D" id="2.60.11.10">
    <property type="entry name" value="Cytochrome c oxidase, subunit Vb"/>
    <property type="match status" value="1"/>
</dbReference>
<dbReference type="PANTHER" id="PTHR10122:SF0">
    <property type="entry name" value="CYTOCHROME C OXIDASE SUBUNIT 5B, ISOFORM A-RELATED"/>
    <property type="match status" value="1"/>
</dbReference>
<dbReference type="Proteomes" id="UP000663854">
    <property type="component" value="Unassembled WGS sequence"/>
</dbReference>
<evidence type="ECO:0000256" key="4">
    <source>
        <dbReference type="PIRSR" id="PIRSR602124-3"/>
    </source>
</evidence>
<dbReference type="GO" id="GO:0045277">
    <property type="term" value="C:respiratory chain complex IV"/>
    <property type="evidence" value="ECO:0007669"/>
    <property type="project" value="InterPro"/>
</dbReference>
<feature type="binding site" evidence="3">
    <location>
        <position position="153"/>
    </location>
    <ligand>
        <name>Zn(2+)</name>
        <dbReference type="ChEBI" id="CHEBI:29105"/>
    </ligand>
</feature>
<dbReference type="EMBL" id="CAJOBE010001882">
    <property type="protein sequence ID" value="CAF3782126.1"/>
    <property type="molecule type" value="Genomic_DNA"/>
</dbReference>
<dbReference type="InterPro" id="IPR036972">
    <property type="entry name" value="Cyt_c_oxidase_su5b_sf"/>
</dbReference>
<feature type="region of interest" description="Disordered" evidence="5">
    <location>
        <begin position="30"/>
        <end position="71"/>
    </location>
</feature>
<protein>
    <submittedName>
        <fullName evidence="7">Uncharacterized protein</fullName>
    </submittedName>
</protein>
<feature type="compositionally biased region" description="Low complexity" evidence="5">
    <location>
        <begin position="49"/>
        <end position="58"/>
    </location>
</feature>
<dbReference type="Proteomes" id="UP000663874">
    <property type="component" value="Unassembled WGS sequence"/>
</dbReference>
<evidence type="ECO:0000313" key="7">
    <source>
        <dbReference type="EMBL" id="CAF0790418.1"/>
    </source>
</evidence>
<organism evidence="7 13">
    <name type="scientific">Rotaria sordida</name>
    <dbReference type="NCBI Taxonomy" id="392033"/>
    <lineage>
        <taxon>Eukaryota</taxon>
        <taxon>Metazoa</taxon>
        <taxon>Spiralia</taxon>
        <taxon>Gnathifera</taxon>
        <taxon>Rotifera</taxon>
        <taxon>Eurotatoria</taxon>
        <taxon>Bdelloidea</taxon>
        <taxon>Philodinida</taxon>
        <taxon>Philodinidae</taxon>
        <taxon>Rotaria</taxon>
    </lineage>
</organism>
<dbReference type="EMBL" id="CAJNOL010000050">
    <property type="protein sequence ID" value="CAF0790418.1"/>
    <property type="molecule type" value="Genomic_DNA"/>
</dbReference>
<dbReference type="InterPro" id="IPR002124">
    <property type="entry name" value="Cyt_c_oxidase_su5b"/>
</dbReference>
<feature type="modified residue" description="N6-acetyllysine" evidence="4">
    <location>
        <position position="105"/>
    </location>
</feature>
<evidence type="ECO:0000313" key="8">
    <source>
        <dbReference type="EMBL" id="CAF0791849.1"/>
    </source>
</evidence>
<evidence type="ECO:0000256" key="1">
    <source>
        <dbReference type="ARBA" id="ARBA00022723"/>
    </source>
</evidence>
<dbReference type="SUPFAM" id="SSF57802">
    <property type="entry name" value="Rubredoxin-like"/>
    <property type="match status" value="1"/>
</dbReference>
<feature type="binding site" evidence="3">
    <location>
        <position position="131"/>
    </location>
    <ligand>
        <name>Zn(2+)</name>
        <dbReference type="ChEBI" id="CHEBI:29105"/>
    </ligand>
</feature>
<gene>
    <name evidence="11" type="ORF">FNK824_LOCUS13967</name>
    <name evidence="12" type="ORF">JBS370_LOCUS30093</name>
    <name evidence="7" type="ORF">JXQ802_LOCUS3708</name>
    <name evidence="8" type="ORF">JXQ802_LOCUS3773</name>
    <name evidence="6" type="ORF">PYM288_LOCUS215</name>
    <name evidence="9" type="ORF">SEV965_LOCUS6713</name>
    <name evidence="10" type="ORF">ZHD862_LOCUS12785</name>
</gene>
<dbReference type="Proteomes" id="UP000663864">
    <property type="component" value="Unassembled WGS sequence"/>
</dbReference>
<dbReference type="EMBL" id="CAJNOL010000051">
    <property type="protein sequence ID" value="CAF0791849.1"/>
    <property type="molecule type" value="Genomic_DNA"/>
</dbReference>
<evidence type="ECO:0000256" key="5">
    <source>
        <dbReference type="SAM" id="MobiDB-lite"/>
    </source>
</evidence>
<feature type="modified residue" description="N6-acetyllysine" evidence="4">
    <location>
        <position position="124"/>
    </location>
</feature>
<evidence type="ECO:0000313" key="12">
    <source>
        <dbReference type="EMBL" id="CAF4069985.1"/>
    </source>
</evidence>
<keyword evidence="13" id="KW-1185">Reference proteome</keyword>
<feature type="modified residue" description="N6-acetyllysine" evidence="4">
    <location>
        <position position="158"/>
    </location>
</feature>
<evidence type="ECO:0000313" key="6">
    <source>
        <dbReference type="EMBL" id="CAF0721398.1"/>
    </source>
</evidence>
<dbReference type="PROSITE" id="PS51359">
    <property type="entry name" value="COX5B_2"/>
    <property type="match status" value="1"/>
</dbReference>
<dbReference type="AlphaFoldDB" id="A0A813S5S9"/>
<name>A0A813S5S9_9BILA</name>
<reference evidence="7" key="1">
    <citation type="submission" date="2021-02" db="EMBL/GenBank/DDBJ databases">
        <authorList>
            <person name="Nowell W R."/>
        </authorList>
    </citation>
    <scope>NUCLEOTIDE SEQUENCE</scope>
</reference>
<evidence type="ECO:0000313" key="9">
    <source>
        <dbReference type="EMBL" id="CAF0922332.1"/>
    </source>
</evidence>
<feature type="binding site" evidence="3">
    <location>
        <position position="129"/>
    </location>
    <ligand>
        <name>Zn(2+)</name>
        <dbReference type="ChEBI" id="CHEBI:29105"/>
    </ligand>
</feature>
<dbReference type="Proteomes" id="UP000663889">
    <property type="component" value="Unassembled WGS sequence"/>
</dbReference>
<comment type="caution">
    <text evidence="7">The sequence shown here is derived from an EMBL/GenBank/DDBJ whole genome shotgun (WGS) entry which is preliminary data.</text>
</comment>
<dbReference type="EMBL" id="CAJNOH010000001">
    <property type="protein sequence ID" value="CAF0721398.1"/>
    <property type="molecule type" value="Genomic_DNA"/>
</dbReference>
<dbReference type="PANTHER" id="PTHR10122">
    <property type="entry name" value="CYTOCHROME C OXIDASE SUBUNIT 5B, MITOCHONDRIAL"/>
    <property type="match status" value="1"/>
</dbReference>
<evidence type="ECO:0000256" key="2">
    <source>
        <dbReference type="ARBA" id="ARBA00022833"/>
    </source>
</evidence>
<dbReference type="Proteomes" id="UP000663870">
    <property type="component" value="Unassembled WGS sequence"/>
</dbReference>
<evidence type="ECO:0000313" key="13">
    <source>
        <dbReference type="Proteomes" id="UP000663870"/>
    </source>
</evidence>
<dbReference type="Pfam" id="PF01215">
    <property type="entry name" value="COX5B"/>
    <property type="match status" value="1"/>
</dbReference>
<accession>A0A813S5S9</accession>
<keyword evidence="2 3" id="KW-0862">Zinc</keyword>
<dbReference type="Proteomes" id="UP000663836">
    <property type="component" value="Unassembled WGS sequence"/>
</dbReference>
<keyword evidence="1 3" id="KW-0479">Metal-binding</keyword>
<evidence type="ECO:0000256" key="3">
    <source>
        <dbReference type="PIRSR" id="PIRSR602124-1"/>
    </source>
</evidence>
<dbReference type="EMBL" id="CAJNOT010000510">
    <property type="protein sequence ID" value="CAF1006033.1"/>
    <property type="molecule type" value="Genomic_DNA"/>
</dbReference>
<sequence>MLAHIAASGRCATLSTLPRVNTLAVIRKASASSGNRKTEEPVAVSTPGSSSDDPNNSPMSQRPLPPDDGKVRFPNPWDVILNKRRFEYAMKFKGYDDPFDMMPVKRIENSTAENPNLLPSCNDKRLMACICNEDVYHLKWMHLHRGEPKRCYCGHWFKLTERQFVDLSDFGITEDMQKPAAH</sequence>
<evidence type="ECO:0000313" key="10">
    <source>
        <dbReference type="EMBL" id="CAF1006033.1"/>
    </source>
</evidence>
<dbReference type="GO" id="GO:0046872">
    <property type="term" value="F:metal ion binding"/>
    <property type="evidence" value="ECO:0007669"/>
    <property type="project" value="UniProtKB-KW"/>
</dbReference>
<proteinExistence type="predicted"/>
<feature type="binding site" evidence="3">
    <location>
        <position position="151"/>
    </location>
    <ligand>
        <name>Zn(2+)</name>
        <dbReference type="ChEBI" id="CHEBI:29105"/>
    </ligand>
</feature>
<dbReference type="EMBL" id="CAJOBD010006779">
    <property type="protein sequence ID" value="CAF4069985.1"/>
    <property type="molecule type" value="Genomic_DNA"/>
</dbReference>
<dbReference type="GO" id="GO:0005740">
    <property type="term" value="C:mitochondrial envelope"/>
    <property type="evidence" value="ECO:0007669"/>
    <property type="project" value="InterPro"/>
</dbReference>
<dbReference type="GO" id="GO:0006123">
    <property type="term" value="P:mitochondrial electron transport, cytochrome c to oxygen"/>
    <property type="evidence" value="ECO:0007669"/>
    <property type="project" value="InterPro"/>
</dbReference>